<protein>
    <submittedName>
        <fullName evidence="1">Uncharacterized protein</fullName>
    </submittedName>
</protein>
<name>A0ABN7ZH07_9BURK</name>
<keyword evidence="2" id="KW-1185">Reference proteome</keyword>
<organism evidence="1 2">
    <name type="scientific">Cupriavidus pampae</name>
    <dbReference type="NCBI Taxonomy" id="659251"/>
    <lineage>
        <taxon>Bacteria</taxon>
        <taxon>Pseudomonadati</taxon>
        <taxon>Pseudomonadota</taxon>
        <taxon>Betaproteobacteria</taxon>
        <taxon>Burkholderiales</taxon>
        <taxon>Burkholderiaceae</taxon>
        <taxon>Cupriavidus</taxon>
    </lineage>
</organism>
<evidence type="ECO:0000313" key="1">
    <source>
        <dbReference type="EMBL" id="CAG9183966.1"/>
    </source>
</evidence>
<evidence type="ECO:0000313" key="2">
    <source>
        <dbReference type="Proteomes" id="UP000706525"/>
    </source>
</evidence>
<dbReference type="RefSeq" id="WP_223994100.1">
    <property type="nucleotide sequence ID" value="NZ_CAJZAG010000012.1"/>
</dbReference>
<accession>A0ABN7ZH07</accession>
<proteinExistence type="predicted"/>
<gene>
    <name evidence="1" type="ORF">LMG32289_05474</name>
</gene>
<reference evidence="1 2" key="1">
    <citation type="submission" date="2021-08" db="EMBL/GenBank/DDBJ databases">
        <authorList>
            <person name="Peeters C."/>
        </authorList>
    </citation>
    <scope>NUCLEOTIDE SEQUENCE [LARGE SCALE GENOMIC DNA]</scope>
    <source>
        <strain evidence="1 2">LMG 32289</strain>
    </source>
</reference>
<sequence length="79" mass="9174">MSNRSLSLPSFSLARHPKAQPIYATLRKRFCAEALRHMGFVRDGSGMVKRGPRRVELAVARPDGEFWRVTPQVRDWHKR</sequence>
<comment type="caution">
    <text evidence="1">The sequence shown here is derived from an EMBL/GenBank/DDBJ whole genome shotgun (WGS) entry which is preliminary data.</text>
</comment>
<dbReference type="EMBL" id="CAJZAG010000012">
    <property type="protein sequence ID" value="CAG9183966.1"/>
    <property type="molecule type" value="Genomic_DNA"/>
</dbReference>
<dbReference type="Proteomes" id="UP000706525">
    <property type="component" value="Unassembled WGS sequence"/>
</dbReference>